<dbReference type="GO" id="GO:0071555">
    <property type="term" value="P:cell wall organization"/>
    <property type="evidence" value="ECO:0007669"/>
    <property type="project" value="UniProtKB-KW"/>
</dbReference>
<dbReference type="PANTHER" id="PTHR43024:SF1">
    <property type="entry name" value="UDP-N-ACETYLMURAMOYL-TRIPEPTIDE--D-ALANYL-D-ALANINE LIGASE"/>
    <property type="match status" value="1"/>
</dbReference>
<dbReference type="InterPro" id="IPR013221">
    <property type="entry name" value="Mur_ligase_cen"/>
</dbReference>
<dbReference type="GO" id="GO:0047480">
    <property type="term" value="F:UDP-N-acetylmuramoyl-tripeptide-D-alanyl-D-alanine ligase activity"/>
    <property type="evidence" value="ECO:0007669"/>
    <property type="project" value="UniProtKB-UniRule"/>
</dbReference>
<dbReference type="EC" id="6.3.2.10" evidence="10 11"/>
<proteinExistence type="inferred from homology"/>
<dbReference type="InterPro" id="IPR004101">
    <property type="entry name" value="Mur_ligase_C"/>
</dbReference>
<evidence type="ECO:0000256" key="11">
    <source>
        <dbReference type="RuleBase" id="RU004136"/>
    </source>
</evidence>
<dbReference type="Gene3D" id="3.40.1190.10">
    <property type="entry name" value="Mur-like, catalytic domain"/>
    <property type="match status" value="1"/>
</dbReference>
<keyword evidence="2 10" id="KW-0436">Ligase</keyword>
<sequence>MLGMRASEIAQAVGGALHGDDALVTGSVETDSRLVTAGGVFVAMPGEVTDGHRFIDAAVEAGAALIIAERPLEQPVPHVVVEQGVVALGLLAAEVIRRVRAAGELTVIGVTGSNGKTTTKNMLQAILEEHGPTVSPVKSFNNEVGAPMTMLRIDEATRYLVLEMGASVEGDIKRLTAMSHPDVGVVLKVGLAHAGEFGGIETTARAKTEMVSDLAEDGVAVLNRDDERVRAMAGATRARVTWFGTEPGPADEPTRLWADGIDSTLEGTVATVHRQDADGGEQSWPLRMRILGEHHVMNALAALTVADALGLDVGRAIDALAGLERAERGRMELLEPGGGITVINDAYNASPDSTAAALRALAHMTRQAGRRSIAVLGEMAELGPHAVEEHDRLGRLAVRVRIDRLIVVGSGAKAIHDAAELESSFGQETTFVETADEAEALLRAELAEGDVVLFKSSNVSGLQPLAERIGGL</sequence>
<dbReference type="SUPFAM" id="SSF53623">
    <property type="entry name" value="MurD-like peptide ligases, catalytic domain"/>
    <property type="match status" value="1"/>
</dbReference>
<reference evidence="16" key="1">
    <citation type="submission" date="2016-10" db="EMBL/GenBank/DDBJ databases">
        <authorList>
            <person name="Varghese N."/>
            <person name="Submissions S."/>
        </authorList>
    </citation>
    <scope>NUCLEOTIDE SEQUENCE [LARGE SCALE GENOMIC DNA]</scope>
    <source>
        <strain evidence="16">DSM 22965</strain>
    </source>
</reference>
<dbReference type="Proteomes" id="UP000199649">
    <property type="component" value="Chromosome I"/>
</dbReference>
<dbReference type="Gene3D" id="3.90.190.20">
    <property type="entry name" value="Mur ligase, C-terminal domain"/>
    <property type="match status" value="1"/>
</dbReference>
<dbReference type="InterPro" id="IPR035911">
    <property type="entry name" value="MurE/MurF_N"/>
</dbReference>
<dbReference type="STRING" id="684552.SAMN04489719_2523"/>
<dbReference type="Gene3D" id="3.40.1390.10">
    <property type="entry name" value="MurE/MurF, N-terminal domain"/>
    <property type="match status" value="1"/>
</dbReference>
<dbReference type="GO" id="GO:0009252">
    <property type="term" value="P:peptidoglycan biosynthetic process"/>
    <property type="evidence" value="ECO:0007669"/>
    <property type="project" value="UniProtKB-UniRule"/>
</dbReference>
<name>A0A1H1SXM2_9MICO</name>
<dbReference type="GO" id="GO:0008766">
    <property type="term" value="F:UDP-N-acetylmuramoylalanyl-D-glutamyl-2,6-diaminopimelate-D-alanyl-D-alanine ligase activity"/>
    <property type="evidence" value="ECO:0007669"/>
    <property type="project" value="RHEA"/>
</dbReference>
<evidence type="ECO:0000256" key="7">
    <source>
        <dbReference type="ARBA" id="ARBA00022984"/>
    </source>
</evidence>
<dbReference type="PANTHER" id="PTHR43024">
    <property type="entry name" value="UDP-N-ACETYLMURAMOYL-TRIPEPTIDE--D-ALANYL-D-ALANINE LIGASE"/>
    <property type="match status" value="1"/>
</dbReference>
<dbReference type="HAMAP" id="MF_02019">
    <property type="entry name" value="MurF"/>
    <property type="match status" value="1"/>
</dbReference>
<dbReference type="EMBL" id="LT629734">
    <property type="protein sequence ID" value="SDS52777.1"/>
    <property type="molecule type" value="Genomic_DNA"/>
</dbReference>
<keyword evidence="9 10" id="KW-0961">Cell wall biogenesis/degradation</keyword>
<dbReference type="NCBIfam" id="TIGR01143">
    <property type="entry name" value="murF"/>
    <property type="match status" value="1"/>
</dbReference>
<evidence type="ECO:0000259" key="13">
    <source>
        <dbReference type="Pfam" id="PF02875"/>
    </source>
</evidence>
<evidence type="ECO:0000256" key="2">
    <source>
        <dbReference type="ARBA" id="ARBA00022598"/>
    </source>
</evidence>
<organism evidence="15 16">
    <name type="scientific">Agrococcus carbonis</name>
    <dbReference type="NCBI Taxonomy" id="684552"/>
    <lineage>
        <taxon>Bacteria</taxon>
        <taxon>Bacillati</taxon>
        <taxon>Actinomycetota</taxon>
        <taxon>Actinomycetes</taxon>
        <taxon>Micrococcales</taxon>
        <taxon>Microbacteriaceae</taxon>
        <taxon>Agrococcus</taxon>
    </lineage>
</organism>
<evidence type="ECO:0000256" key="6">
    <source>
        <dbReference type="ARBA" id="ARBA00022960"/>
    </source>
</evidence>
<dbReference type="GO" id="GO:0005524">
    <property type="term" value="F:ATP binding"/>
    <property type="evidence" value="ECO:0007669"/>
    <property type="project" value="UniProtKB-UniRule"/>
</dbReference>
<dbReference type="Pfam" id="PF08245">
    <property type="entry name" value="Mur_ligase_M"/>
    <property type="match status" value="1"/>
</dbReference>
<evidence type="ECO:0000259" key="12">
    <source>
        <dbReference type="Pfam" id="PF01225"/>
    </source>
</evidence>
<evidence type="ECO:0000256" key="4">
    <source>
        <dbReference type="ARBA" id="ARBA00022741"/>
    </source>
</evidence>
<dbReference type="SUPFAM" id="SSF63418">
    <property type="entry name" value="MurE/MurF N-terminal domain"/>
    <property type="match status" value="1"/>
</dbReference>
<feature type="binding site" evidence="10">
    <location>
        <begin position="112"/>
        <end position="118"/>
    </location>
    <ligand>
        <name>ATP</name>
        <dbReference type="ChEBI" id="CHEBI:30616"/>
    </ligand>
</feature>
<dbReference type="GO" id="GO:0005737">
    <property type="term" value="C:cytoplasm"/>
    <property type="evidence" value="ECO:0007669"/>
    <property type="project" value="UniProtKB-SubCell"/>
</dbReference>
<comment type="catalytic activity">
    <reaction evidence="10 11">
        <text>D-alanyl-D-alanine + UDP-N-acetyl-alpha-D-muramoyl-L-alanyl-gamma-D-glutamyl-meso-2,6-diaminopimelate + ATP = UDP-N-acetyl-alpha-D-muramoyl-L-alanyl-gamma-D-glutamyl-meso-2,6-diaminopimeloyl-D-alanyl-D-alanine + ADP + phosphate + H(+)</text>
        <dbReference type="Rhea" id="RHEA:28374"/>
        <dbReference type="ChEBI" id="CHEBI:15378"/>
        <dbReference type="ChEBI" id="CHEBI:30616"/>
        <dbReference type="ChEBI" id="CHEBI:43474"/>
        <dbReference type="ChEBI" id="CHEBI:57822"/>
        <dbReference type="ChEBI" id="CHEBI:61386"/>
        <dbReference type="ChEBI" id="CHEBI:83905"/>
        <dbReference type="ChEBI" id="CHEBI:456216"/>
        <dbReference type="EC" id="6.3.2.10"/>
    </reaction>
</comment>
<dbReference type="InterPro" id="IPR000713">
    <property type="entry name" value="Mur_ligase_N"/>
</dbReference>
<dbReference type="Pfam" id="PF02875">
    <property type="entry name" value="Mur_ligase_C"/>
    <property type="match status" value="1"/>
</dbReference>
<evidence type="ECO:0000259" key="14">
    <source>
        <dbReference type="Pfam" id="PF08245"/>
    </source>
</evidence>
<keyword evidence="4 10" id="KW-0547">Nucleotide-binding</keyword>
<dbReference type="RefSeq" id="WP_092667314.1">
    <property type="nucleotide sequence ID" value="NZ_LT629734.1"/>
</dbReference>
<evidence type="ECO:0000313" key="16">
    <source>
        <dbReference type="Proteomes" id="UP000199649"/>
    </source>
</evidence>
<evidence type="ECO:0000256" key="8">
    <source>
        <dbReference type="ARBA" id="ARBA00023306"/>
    </source>
</evidence>
<dbReference type="GO" id="GO:0008360">
    <property type="term" value="P:regulation of cell shape"/>
    <property type="evidence" value="ECO:0007669"/>
    <property type="project" value="UniProtKB-KW"/>
</dbReference>
<keyword evidence="1 10" id="KW-0963">Cytoplasm</keyword>
<feature type="domain" description="Mur ligase C-terminal" evidence="13">
    <location>
        <begin position="329"/>
        <end position="457"/>
    </location>
</feature>
<feature type="domain" description="Mur ligase central" evidence="14">
    <location>
        <begin position="110"/>
        <end position="306"/>
    </location>
</feature>
<evidence type="ECO:0000256" key="9">
    <source>
        <dbReference type="ARBA" id="ARBA00023316"/>
    </source>
</evidence>
<keyword evidence="6 10" id="KW-0133">Cell shape</keyword>
<keyword evidence="7 10" id="KW-0573">Peptidoglycan synthesis</keyword>
<evidence type="ECO:0000256" key="1">
    <source>
        <dbReference type="ARBA" id="ARBA00022490"/>
    </source>
</evidence>
<keyword evidence="3 10" id="KW-0132">Cell division</keyword>
<feature type="domain" description="Mur ligase N-terminal catalytic" evidence="12">
    <location>
        <begin position="28"/>
        <end position="80"/>
    </location>
</feature>
<dbReference type="InterPro" id="IPR005863">
    <property type="entry name" value="UDP-N-AcMur_synth"/>
</dbReference>
<accession>A0A1H1SXM2</accession>
<comment type="subcellular location">
    <subcellularLocation>
        <location evidence="10 11">Cytoplasm</location>
    </subcellularLocation>
</comment>
<keyword evidence="16" id="KW-1185">Reference proteome</keyword>
<protein>
    <recommendedName>
        <fullName evidence="10 11">UDP-N-acetylmuramoyl-tripeptide--D-alanyl-D-alanine ligase</fullName>
        <ecNumber evidence="10 11">6.3.2.10</ecNumber>
    </recommendedName>
    <alternativeName>
        <fullName evidence="10">D-alanyl-D-alanine-adding enzyme</fullName>
    </alternativeName>
</protein>
<dbReference type="InterPro" id="IPR036565">
    <property type="entry name" value="Mur-like_cat_sf"/>
</dbReference>
<gene>
    <name evidence="10" type="primary">murF</name>
    <name evidence="15" type="ORF">SAMN04489719_2523</name>
</gene>
<comment type="function">
    <text evidence="10 11">Involved in cell wall formation. Catalyzes the final step in the synthesis of UDP-N-acetylmuramoyl-pentapeptide, the precursor of murein.</text>
</comment>
<comment type="pathway">
    <text evidence="10 11">Cell wall biogenesis; peptidoglycan biosynthesis.</text>
</comment>
<dbReference type="AlphaFoldDB" id="A0A1H1SXM2"/>
<dbReference type="OrthoDB" id="9800958at2"/>
<keyword evidence="8 10" id="KW-0131">Cell cycle</keyword>
<dbReference type="InterPro" id="IPR036615">
    <property type="entry name" value="Mur_ligase_C_dom_sf"/>
</dbReference>
<evidence type="ECO:0000256" key="3">
    <source>
        <dbReference type="ARBA" id="ARBA00022618"/>
    </source>
</evidence>
<evidence type="ECO:0000313" key="15">
    <source>
        <dbReference type="EMBL" id="SDS52777.1"/>
    </source>
</evidence>
<dbReference type="GO" id="GO:0051301">
    <property type="term" value="P:cell division"/>
    <property type="evidence" value="ECO:0007669"/>
    <property type="project" value="UniProtKB-KW"/>
</dbReference>
<evidence type="ECO:0000256" key="10">
    <source>
        <dbReference type="HAMAP-Rule" id="MF_02019"/>
    </source>
</evidence>
<keyword evidence="5 10" id="KW-0067">ATP-binding</keyword>
<dbReference type="SUPFAM" id="SSF53244">
    <property type="entry name" value="MurD-like peptide ligases, peptide-binding domain"/>
    <property type="match status" value="1"/>
</dbReference>
<dbReference type="Pfam" id="PF01225">
    <property type="entry name" value="Mur_ligase"/>
    <property type="match status" value="1"/>
</dbReference>
<evidence type="ECO:0000256" key="5">
    <source>
        <dbReference type="ARBA" id="ARBA00022840"/>
    </source>
</evidence>
<comment type="similarity">
    <text evidence="10">Belongs to the MurCDEF family. MurF subfamily.</text>
</comment>
<dbReference type="InterPro" id="IPR051046">
    <property type="entry name" value="MurCDEF_CellWall_CoF430Synth"/>
</dbReference>
<dbReference type="UniPathway" id="UPA00219"/>